<keyword evidence="3" id="KW-1185">Reference proteome</keyword>
<evidence type="ECO:0000256" key="1">
    <source>
        <dbReference type="SAM" id="SignalP"/>
    </source>
</evidence>
<organism evidence="2 3">
    <name type="scientific">Hymenobacter aquaticus</name>
    <dbReference type="NCBI Taxonomy" id="1867101"/>
    <lineage>
        <taxon>Bacteria</taxon>
        <taxon>Pseudomonadati</taxon>
        <taxon>Bacteroidota</taxon>
        <taxon>Cytophagia</taxon>
        <taxon>Cytophagales</taxon>
        <taxon>Hymenobacteraceae</taxon>
        <taxon>Hymenobacter</taxon>
    </lineage>
</organism>
<accession>A0A4Z0PS05</accession>
<feature type="signal peptide" evidence="1">
    <location>
        <begin position="1"/>
        <end position="21"/>
    </location>
</feature>
<dbReference type="Proteomes" id="UP000297549">
    <property type="component" value="Unassembled WGS sequence"/>
</dbReference>
<sequence>MKQFLYAATFLLPLVSVAQPAAPDTVVRRSYSQAVMLPATIRLLGGGTVQGYVSIPTMYPGIGRNFSYYLTNPKSKPRPKRQKMEITRVHSITAGPHYLETMLLPDELDDELYDPEILAERFVNGPVEVFLQAEEQSVPVPIPVAGSILSAAIPYTNSLFFVRRKGLLMQVDRGTFREVMSQYLQDAPELAAKVRAGEKNYHYRNLISIITEFNAYVGRPVGSGR</sequence>
<dbReference type="RefSeq" id="WP_135465311.1">
    <property type="nucleotide sequence ID" value="NZ_SRLC01000003.1"/>
</dbReference>
<keyword evidence="1" id="KW-0732">Signal</keyword>
<reference evidence="2 3" key="1">
    <citation type="submission" date="2019-04" db="EMBL/GenBank/DDBJ databases">
        <authorList>
            <person name="Feng G."/>
            <person name="Zhang J."/>
            <person name="Zhu H."/>
        </authorList>
    </citation>
    <scope>NUCLEOTIDE SEQUENCE [LARGE SCALE GENOMIC DNA]</scope>
    <source>
        <strain evidence="2 3">JCM 31653</strain>
    </source>
</reference>
<proteinExistence type="predicted"/>
<protein>
    <recommendedName>
        <fullName evidence="4">DUF4294 domain-containing protein</fullName>
    </recommendedName>
</protein>
<dbReference type="EMBL" id="SRLC01000003">
    <property type="protein sequence ID" value="TGE20510.1"/>
    <property type="molecule type" value="Genomic_DNA"/>
</dbReference>
<name>A0A4Z0PS05_9BACT</name>
<gene>
    <name evidence="2" type="ORF">E5K00_21185</name>
</gene>
<feature type="chain" id="PRO_5021456242" description="DUF4294 domain-containing protein" evidence="1">
    <location>
        <begin position="22"/>
        <end position="225"/>
    </location>
</feature>
<evidence type="ECO:0000313" key="2">
    <source>
        <dbReference type="EMBL" id="TGE20510.1"/>
    </source>
</evidence>
<comment type="caution">
    <text evidence="2">The sequence shown here is derived from an EMBL/GenBank/DDBJ whole genome shotgun (WGS) entry which is preliminary data.</text>
</comment>
<evidence type="ECO:0008006" key="4">
    <source>
        <dbReference type="Google" id="ProtNLM"/>
    </source>
</evidence>
<dbReference type="AlphaFoldDB" id="A0A4Z0PS05"/>
<dbReference type="OrthoDB" id="880762at2"/>
<evidence type="ECO:0000313" key="3">
    <source>
        <dbReference type="Proteomes" id="UP000297549"/>
    </source>
</evidence>